<evidence type="ECO:0000256" key="3">
    <source>
        <dbReference type="SAM" id="MobiDB-lite"/>
    </source>
</evidence>
<feature type="region of interest" description="Disordered" evidence="3">
    <location>
        <begin position="632"/>
        <end position="701"/>
    </location>
</feature>
<dbReference type="PANTHER" id="PTHR47566:SF1">
    <property type="entry name" value="PROTEIN NUD1"/>
    <property type="match status" value="1"/>
</dbReference>
<protein>
    <submittedName>
        <fullName evidence="4">Uncharacterized protein</fullName>
    </submittedName>
</protein>
<feature type="compositionally biased region" description="Polar residues" evidence="3">
    <location>
        <begin position="383"/>
        <end position="398"/>
    </location>
</feature>
<feature type="compositionally biased region" description="Low complexity" evidence="3">
    <location>
        <begin position="886"/>
        <end position="896"/>
    </location>
</feature>
<sequence length="938" mass="101162">MATDAPESARPAWQTDDLEEEWVEEEDEAFFGTQSISLTAPLPGFLHTPSTDRDESADSPSSPVAGGTFLIREDLPTALLPTTPGRAKDGIKDFFSPLPLEKMFEPPSPPPPKPTALAFSTAPAVPSRLSHAFTPDDSQSEAETAAHNEPAERDKLKPTLPSDLLAPPSSALGTSKSGSEYQFTFSAPRHSSMFPQAQSTPGQCKTMANPPATDPRLRLFQLQYDTFTREHLSAMVDSIAVNTPSGGNSEGNSPSSLVHCALSKNQQTPTSGDTPIRSVKRVKLSPPTVFYGEGDGEGATIARPRVPRVDYVGESRSLMQQIKQARDFSTISTTATNQSPASQQPQKSRATNSIPTPPLTTSDDVAAEYLLAPPTNVDHGLRSSGSSPTMTTHSAQSSLAIRQQAEAFMQQIKNDMKGSKRLFSGDTEVSPHSHVDDGAESVADKSHHSLWTAASLDKEHSTRKRSPVLGSPRRPTTSPRHQQSPRRYGRSASAEQDRSFIHEISNMSIEAPWQTESHSSIAGAVASNHVHNNVPDIKVTTSTFVATSVHFSPPPGQIPRSFSTSSLRSNDDLNRFVSTSTASGTMVTVSSAPSFIKHAGPIHITHITPSDVPSLPQRIGKMVYDKEQMRWTRAPSHAASEAADLRDQTVGTDGESEDPFKDIDSLREDDSGSAHYGGEVAPEDRRVVPESDGEEDDGYDPARAVEMSRIEEVEEYETNDQEEVDLTSFTFDGPSVAAIRVVPSEDEVGDETSDLESDVEDGGAADTEDTPAQLVFDSEDDLSHDWPVSPQRPFPTVGVDSTIEATPVAASRKPPSLSTPMPPRSALKSASVTPASAMKDPNRDKFRTPAQKIGHRRSVSFSDGKRDGPIRGLSIKLHESDDDLRTSVGTTTTTSSLDPSQPSGCSPSARSKRLAEMMLRLEITGRSRVSSVLTRSIH</sequence>
<dbReference type="EMBL" id="KN822015">
    <property type="protein sequence ID" value="KIM66925.1"/>
    <property type="molecule type" value="Genomic_DNA"/>
</dbReference>
<feature type="region of interest" description="Disordered" evidence="3">
    <location>
        <begin position="375"/>
        <end position="398"/>
    </location>
</feature>
<dbReference type="InterPro" id="IPR052574">
    <property type="entry name" value="CDIRP"/>
</dbReference>
<gene>
    <name evidence="4" type="ORF">SCLCIDRAFT_261580</name>
</gene>
<dbReference type="HOGENOM" id="CLU_002805_0_0_1"/>
<dbReference type="STRING" id="1036808.A0A0C3E267"/>
<feature type="compositionally biased region" description="Acidic residues" evidence="3">
    <location>
        <begin position="744"/>
        <end position="769"/>
    </location>
</feature>
<reference evidence="5" key="2">
    <citation type="submission" date="2015-01" db="EMBL/GenBank/DDBJ databases">
        <title>Evolutionary Origins and Diversification of the Mycorrhizal Mutualists.</title>
        <authorList>
            <consortium name="DOE Joint Genome Institute"/>
            <consortium name="Mycorrhizal Genomics Consortium"/>
            <person name="Kohler A."/>
            <person name="Kuo A."/>
            <person name="Nagy L.G."/>
            <person name="Floudas D."/>
            <person name="Copeland A."/>
            <person name="Barry K.W."/>
            <person name="Cichocki N."/>
            <person name="Veneault-Fourrey C."/>
            <person name="LaButti K."/>
            <person name="Lindquist E.A."/>
            <person name="Lipzen A."/>
            <person name="Lundell T."/>
            <person name="Morin E."/>
            <person name="Murat C."/>
            <person name="Riley R."/>
            <person name="Ohm R."/>
            <person name="Sun H."/>
            <person name="Tunlid A."/>
            <person name="Henrissat B."/>
            <person name="Grigoriev I.V."/>
            <person name="Hibbett D.S."/>
            <person name="Martin F."/>
        </authorList>
    </citation>
    <scope>NUCLEOTIDE SEQUENCE [LARGE SCALE GENOMIC DNA]</scope>
    <source>
        <strain evidence="5">Foug A</strain>
    </source>
</reference>
<feature type="compositionally biased region" description="Basic and acidic residues" evidence="3">
    <location>
        <begin position="876"/>
        <end position="885"/>
    </location>
</feature>
<feature type="region of interest" description="Disordered" evidence="3">
    <location>
        <begin position="41"/>
        <end position="178"/>
    </location>
</feature>
<dbReference type="OrthoDB" id="7451790at2759"/>
<evidence type="ECO:0000256" key="1">
    <source>
        <dbReference type="ARBA" id="ARBA00022614"/>
    </source>
</evidence>
<feature type="compositionally biased region" description="Basic and acidic residues" evidence="3">
    <location>
        <begin position="144"/>
        <end position="157"/>
    </location>
</feature>
<feature type="region of interest" description="Disordered" evidence="3">
    <location>
        <begin position="333"/>
        <end position="361"/>
    </location>
</feature>
<feature type="compositionally biased region" description="Basic and acidic residues" evidence="3">
    <location>
        <begin position="429"/>
        <end position="447"/>
    </location>
</feature>
<feature type="region of interest" description="Disordered" evidence="3">
    <location>
        <begin position="421"/>
        <end position="495"/>
    </location>
</feature>
<dbReference type="Proteomes" id="UP000053989">
    <property type="component" value="Unassembled WGS sequence"/>
</dbReference>
<feature type="compositionally biased region" description="Polar residues" evidence="3">
    <location>
        <begin position="193"/>
        <end position="203"/>
    </location>
</feature>
<keyword evidence="1" id="KW-0433">Leucine-rich repeat</keyword>
<feature type="region of interest" description="Disordered" evidence="3">
    <location>
        <begin position="742"/>
        <end position="910"/>
    </location>
</feature>
<dbReference type="InParanoid" id="A0A0C3E267"/>
<evidence type="ECO:0000313" key="5">
    <source>
        <dbReference type="Proteomes" id="UP000053989"/>
    </source>
</evidence>
<dbReference type="PANTHER" id="PTHR47566">
    <property type="match status" value="1"/>
</dbReference>
<feature type="compositionally biased region" description="Polar residues" evidence="3">
    <location>
        <begin position="897"/>
        <end position="909"/>
    </location>
</feature>
<evidence type="ECO:0000256" key="2">
    <source>
        <dbReference type="ARBA" id="ARBA00022737"/>
    </source>
</evidence>
<feature type="region of interest" description="Disordered" evidence="3">
    <location>
        <begin position="1"/>
        <end position="21"/>
    </location>
</feature>
<keyword evidence="2" id="KW-0677">Repeat</keyword>
<dbReference type="GO" id="GO:0035591">
    <property type="term" value="F:signaling adaptor activity"/>
    <property type="evidence" value="ECO:0007669"/>
    <property type="project" value="TreeGrafter"/>
</dbReference>
<feature type="compositionally biased region" description="Basic and acidic residues" evidence="3">
    <location>
        <begin position="658"/>
        <end position="672"/>
    </location>
</feature>
<keyword evidence="5" id="KW-1185">Reference proteome</keyword>
<reference evidence="4 5" key="1">
    <citation type="submission" date="2014-04" db="EMBL/GenBank/DDBJ databases">
        <authorList>
            <consortium name="DOE Joint Genome Institute"/>
            <person name="Kuo A."/>
            <person name="Kohler A."/>
            <person name="Nagy L.G."/>
            <person name="Floudas D."/>
            <person name="Copeland A."/>
            <person name="Barry K.W."/>
            <person name="Cichocki N."/>
            <person name="Veneault-Fourrey C."/>
            <person name="LaButti K."/>
            <person name="Lindquist E.A."/>
            <person name="Lipzen A."/>
            <person name="Lundell T."/>
            <person name="Morin E."/>
            <person name="Murat C."/>
            <person name="Sun H."/>
            <person name="Tunlid A."/>
            <person name="Henrissat B."/>
            <person name="Grigoriev I.V."/>
            <person name="Hibbett D.S."/>
            <person name="Martin F."/>
            <person name="Nordberg H.P."/>
            <person name="Cantor M.N."/>
            <person name="Hua S.X."/>
        </authorList>
    </citation>
    <scope>NUCLEOTIDE SEQUENCE [LARGE SCALE GENOMIC DNA]</scope>
    <source>
        <strain evidence="4 5">Foug A</strain>
    </source>
</reference>
<evidence type="ECO:0000313" key="4">
    <source>
        <dbReference type="EMBL" id="KIM66925.1"/>
    </source>
</evidence>
<organism evidence="4 5">
    <name type="scientific">Scleroderma citrinum Foug A</name>
    <dbReference type="NCBI Taxonomy" id="1036808"/>
    <lineage>
        <taxon>Eukaryota</taxon>
        <taxon>Fungi</taxon>
        <taxon>Dikarya</taxon>
        <taxon>Basidiomycota</taxon>
        <taxon>Agaricomycotina</taxon>
        <taxon>Agaricomycetes</taxon>
        <taxon>Agaricomycetidae</taxon>
        <taxon>Boletales</taxon>
        <taxon>Sclerodermatineae</taxon>
        <taxon>Sclerodermataceae</taxon>
        <taxon>Scleroderma</taxon>
    </lineage>
</organism>
<accession>A0A0C3E267</accession>
<proteinExistence type="predicted"/>
<name>A0A0C3E267_9AGAM</name>
<dbReference type="AlphaFoldDB" id="A0A0C3E267"/>
<feature type="region of interest" description="Disordered" evidence="3">
    <location>
        <begin position="190"/>
        <end position="212"/>
    </location>
</feature>